<keyword evidence="1" id="KW-1133">Transmembrane helix</keyword>
<protein>
    <submittedName>
        <fullName evidence="2">Unannotated protein</fullName>
    </submittedName>
</protein>
<evidence type="ECO:0000256" key="1">
    <source>
        <dbReference type="SAM" id="Phobius"/>
    </source>
</evidence>
<organism evidence="2">
    <name type="scientific">freshwater metagenome</name>
    <dbReference type="NCBI Taxonomy" id="449393"/>
    <lineage>
        <taxon>unclassified sequences</taxon>
        <taxon>metagenomes</taxon>
        <taxon>ecological metagenomes</taxon>
    </lineage>
</organism>
<reference evidence="2" key="1">
    <citation type="submission" date="2020-05" db="EMBL/GenBank/DDBJ databases">
        <authorList>
            <person name="Chiriac C."/>
            <person name="Salcher M."/>
            <person name="Ghai R."/>
            <person name="Kavagutti S V."/>
        </authorList>
    </citation>
    <scope>NUCLEOTIDE SEQUENCE</scope>
</reference>
<evidence type="ECO:0000313" key="2">
    <source>
        <dbReference type="EMBL" id="CAB4547413.1"/>
    </source>
</evidence>
<dbReference type="PANTHER" id="PTHR39419:SF1">
    <property type="entry name" value="SLL0814 PROTEIN"/>
    <property type="match status" value="1"/>
</dbReference>
<dbReference type="Pfam" id="PF04240">
    <property type="entry name" value="Caroten_synth"/>
    <property type="match status" value="1"/>
</dbReference>
<feature type="transmembrane region" description="Helical" evidence="1">
    <location>
        <begin position="216"/>
        <end position="237"/>
    </location>
</feature>
<keyword evidence="1" id="KW-0472">Membrane</keyword>
<proteinExistence type="predicted"/>
<dbReference type="EMBL" id="CAEZSR010000018">
    <property type="protein sequence ID" value="CAB4547413.1"/>
    <property type="molecule type" value="Genomic_DNA"/>
</dbReference>
<keyword evidence="1" id="KW-0812">Transmembrane</keyword>
<dbReference type="InterPro" id="IPR007354">
    <property type="entry name" value="CruF-like"/>
</dbReference>
<name>A0A6J6CAM1_9ZZZZ</name>
<feature type="transmembrane region" description="Helical" evidence="1">
    <location>
        <begin position="162"/>
        <end position="183"/>
    </location>
</feature>
<gene>
    <name evidence="2" type="ORF">UFOPK1493_00783</name>
</gene>
<dbReference type="PANTHER" id="PTHR39419">
    <property type="entry name" value="SLL0814 PROTEIN"/>
    <property type="match status" value="1"/>
</dbReference>
<dbReference type="AlphaFoldDB" id="A0A6J6CAM1"/>
<sequence length="250" mass="25918">MPAAITLAGMIATPLAARGGPVRRVLSSVVVTGLFATTSAAAARRWGPTRTAATAAGVCTATAAVEHLGTATGVPFGRYAYTSALRPQVAGVPAIVPLAWFAMAVPAREAAHAALGSRSTPLGRIGLGAVALTAWDLFLDPQMVGEGYWAWARRGRYRGIPVTNFLGWLATSAAVMAALEAALPADEPADPTLVAEYGVMAGMETLGFAAFFRDRLVAVVGGAAMLPVAGAAARTFWRQRHWRVHSPVGR</sequence>
<accession>A0A6J6CAM1</accession>